<dbReference type="SUPFAM" id="SSF50998">
    <property type="entry name" value="Quinoprotein alcohol dehydrogenase-like"/>
    <property type="match status" value="1"/>
</dbReference>
<proteinExistence type="inferred from homology"/>
<dbReference type="Pfam" id="PF25275">
    <property type="entry name" value="Golvesin_C"/>
    <property type="match status" value="1"/>
</dbReference>
<evidence type="ECO:0000313" key="11">
    <source>
        <dbReference type="Proteomes" id="UP000287853"/>
    </source>
</evidence>
<evidence type="ECO:0000259" key="8">
    <source>
        <dbReference type="Pfam" id="PF05567"/>
    </source>
</evidence>
<reference evidence="10 11" key="1">
    <citation type="submission" date="2017-01" db="EMBL/GenBank/DDBJ databases">
        <title>The cable genome- insights into the physiology and evolution of filamentous bacteria capable of sulfide oxidation via long distance electron transfer.</title>
        <authorList>
            <person name="Schreiber L."/>
            <person name="Bjerg J.T."/>
            <person name="Boggild A."/>
            <person name="Van De Vossenberg J."/>
            <person name="Meysman F."/>
            <person name="Nielsen L.P."/>
            <person name="Schramm A."/>
            <person name="Kjeldsen K.U."/>
        </authorList>
    </citation>
    <scope>NUCLEOTIDE SEQUENCE [LARGE SCALE GENOMIC DNA]</scope>
    <source>
        <strain evidence="10">MCF</strain>
    </source>
</reference>
<gene>
    <name evidence="10" type="ORF">H206_00836</name>
</gene>
<accession>A0A3S3U763</accession>
<keyword evidence="4" id="KW-0479">Metal-binding</keyword>
<dbReference type="Proteomes" id="UP000287853">
    <property type="component" value="Unassembled WGS sequence"/>
</dbReference>
<evidence type="ECO:0000256" key="6">
    <source>
        <dbReference type="ARBA" id="ARBA00023263"/>
    </source>
</evidence>
<dbReference type="InterPro" id="IPR011047">
    <property type="entry name" value="Quinoprotein_ADH-like_sf"/>
</dbReference>
<feature type="compositionally biased region" description="Acidic residues" evidence="7">
    <location>
        <begin position="986"/>
        <end position="998"/>
    </location>
</feature>
<dbReference type="PROSITE" id="PS00018">
    <property type="entry name" value="EF_HAND_1"/>
    <property type="match status" value="1"/>
</dbReference>
<keyword evidence="3" id="KW-1029">Fimbrium biogenesis</keyword>
<evidence type="ECO:0000256" key="3">
    <source>
        <dbReference type="ARBA" id="ARBA00022558"/>
    </source>
</evidence>
<feature type="domain" description="PilY1 beta-propeller" evidence="8">
    <location>
        <begin position="1211"/>
        <end position="1399"/>
    </location>
</feature>
<dbReference type="InterPro" id="IPR033803">
    <property type="entry name" value="CBD-like_Golvesin-Xly"/>
</dbReference>
<feature type="domain" description="Golvesin/Xly CBD-like" evidence="9">
    <location>
        <begin position="463"/>
        <end position="605"/>
    </location>
</feature>
<sequence>MKVVYTGRPFGRINRFTGRLSLRFVTVLLVSVVLVGSVYADDEEFSNDTMETRVTSPPPNIMFVLDNSGSMDWSFMAPESSGKFHNTAYLWGMGDNAYSSFSTNGKVSNKLEWQGQWAGYNRIYYNPHSSYVPWPRWNQSANTEGRNGVLIKSGGTYPAFNADLKEPRSNPVDKDYTLKLHDTYVNIKNNKGLYIHVKNAHYYMVDDTNGDGKPQYGEVYLVNFEWTDRDSDGNVDEGEVLRHYYLVSYDNDSGNHEDVTSLKEVNYDPAAEYDANTDSVPDNVDEVPDSIQPITYSDSQKRDIFVSDLEDLQNFANWFSFYRRRALTAKAAVSRTISELDNVYVGYNTMHRVVGGGGAKQPVLPIDVYESVLSGDSEIIIDNTGSGFTKSGQFSYQSKGGWVTEQVTKWVTNNMSKDDTSNCKDYAKDVLKYKNKAAKKYCEKKGNLYKVQEQVWDPNKVSQAVMDSWVEASRSGEYRKSSLKTQDNDLSSDPDKWAKFTPNIQETGLYKVSAWWPCSVDADEKAKVTVEHKLGTETKYYNQKASSNDTVSQGSCTDSGDTGCCGYWIDLGGYYFDQGQAGSVEIRRHSGSTDAITAADAIRFKLEGVVNTAKVDQSEKLLDVLYQITSGDGTPLRQTLQEVGKYYDQDDGSTGGIGDCPYLSVDEGGACQQAYAIAMTDGFWNGSSPNVGNKDGGKGSPYEDSYDNTLADVAMRYYDTDLAGGLLDEMSTNPYDKQKTQHMVTFSVSFGLDGTIDLTDIDGNGVLDNPGYADDPYFLDTDTPRPKWPKISSDSSSTIDDLWHASVNGRGKYFSAKDPDTLVAALQETFADIGSRKASGASVSVNGDELSNGLVLYQSSYESGVWKGNVTAYPIDPNTGEIKRQEDEILWHVQAMLAKQDWDTGRNLFTFDGTQGVPFRYNKLSQAQQDALSLDNKSGEEVVKFLRGGTAAGNGFRERGDTVLGDLVHSAPLLVSAVDPEKDGIDNDGDGQVDETDPQETGGTLYVGGNDGMLHAFNAETGVERFAYFPLRSFDYLFDLTKADYEHRYYVDGRQHFKRLKFFAGDQSKDRKDNNGNGLVDDASEKFYSDGVDNDGDGDIDEPFEYKTITLLVGTLNKGGRGIYALDISEAESTVAGSNEASTAEKMVMWEYPPMSPDGMAYASVGKGANADNSDGFDDDGDGAIDEEGEMALANILLPAENDSIDNDNDGVVDEAGEVKQENRLDPDMGYTFGDALIARSYITKNEGYNQDDHPWVVIFANGYESRNGQAVLYILDALTGRLLRKITTGPSGNNGLSSPAIIDIDNDDRVDFVYAGDLKGNMWKFDLRDPDPENWGVMYGTDSPKPLINVGRPITTAPDVAYHCEANGYVVVFGTGKFLGANDVDDNSQQGIFGIWDFGNNPTDTWVIGRFLIILFLLLGSQS</sequence>
<protein>
    <submittedName>
        <fullName evidence="10">PilC beta-propeller domain-containing protein</fullName>
    </submittedName>
</protein>
<evidence type="ECO:0000313" key="10">
    <source>
        <dbReference type="EMBL" id="RWX45258.1"/>
    </source>
</evidence>
<evidence type="ECO:0000259" key="9">
    <source>
        <dbReference type="Pfam" id="PF25275"/>
    </source>
</evidence>
<dbReference type="EMBL" id="MTKO01000081">
    <property type="protein sequence ID" value="RWX45258.1"/>
    <property type="molecule type" value="Genomic_DNA"/>
</dbReference>
<organism evidence="10 11">
    <name type="scientific">Candidatus Electrothrix aarhusensis</name>
    <dbReference type="NCBI Taxonomy" id="1859131"/>
    <lineage>
        <taxon>Bacteria</taxon>
        <taxon>Pseudomonadati</taxon>
        <taxon>Thermodesulfobacteriota</taxon>
        <taxon>Desulfobulbia</taxon>
        <taxon>Desulfobulbales</taxon>
        <taxon>Desulfobulbaceae</taxon>
        <taxon>Candidatus Electrothrix</taxon>
    </lineage>
</organism>
<dbReference type="Pfam" id="PF05567">
    <property type="entry name" value="T4P_PilY1"/>
    <property type="match status" value="1"/>
</dbReference>
<keyword evidence="6" id="KW-0281">Fimbrium</keyword>
<evidence type="ECO:0000256" key="7">
    <source>
        <dbReference type="SAM" id="MobiDB-lite"/>
    </source>
</evidence>
<dbReference type="GO" id="GO:0009289">
    <property type="term" value="C:pilus"/>
    <property type="evidence" value="ECO:0007669"/>
    <property type="project" value="UniProtKB-SubCell"/>
</dbReference>
<feature type="region of interest" description="Disordered" evidence="7">
    <location>
        <begin position="1069"/>
        <end position="1094"/>
    </location>
</feature>
<comment type="similarity">
    <text evidence="2">Belongs to the PilY1 family.</text>
</comment>
<keyword evidence="11" id="KW-1185">Reference proteome</keyword>
<comment type="subcellular location">
    <subcellularLocation>
        <location evidence="1">Fimbrium</location>
    </subcellularLocation>
</comment>
<dbReference type="InterPro" id="IPR008707">
    <property type="entry name" value="B-propeller_PilY1"/>
</dbReference>
<feature type="region of interest" description="Disordered" evidence="7">
    <location>
        <begin position="979"/>
        <end position="1002"/>
    </location>
</feature>
<comment type="caution">
    <text evidence="10">The sequence shown here is derived from an EMBL/GenBank/DDBJ whole genome shotgun (WGS) entry which is preliminary data.</text>
</comment>
<evidence type="ECO:0000256" key="4">
    <source>
        <dbReference type="ARBA" id="ARBA00022723"/>
    </source>
</evidence>
<evidence type="ECO:0000256" key="2">
    <source>
        <dbReference type="ARBA" id="ARBA00008387"/>
    </source>
</evidence>
<dbReference type="GO" id="GO:0046872">
    <property type="term" value="F:metal ion binding"/>
    <property type="evidence" value="ECO:0007669"/>
    <property type="project" value="UniProtKB-KW"/>
</dbReference>
<evidence type="ECO:0000256" key="1">
    <source>
        <dbReference type="ARBA" id="ARBA00004561"/>
    </source>
</evidence>
<dbReference type="InterPro" id="IPR018247">
    <property type="entry name" value="EF_Hand_1_Ca_BS"/>
</dbReference>
<keyword evidence="5" id="KW-0106">Calcium</keyword>
<name>A0A3S3U763_9BACT</name>
<evidence type="ECO:0000256" key="5">
    <source>
        <dbReference type="ARBA" id="ARBA00022837"/>
    </source>
</evidence>